<dbReference type="Pfam" id="PF01841">
    <property type="entry name" value="Transglut_core"/>
    <property type="match status" value="1"/>
</dbReference>
<dbReference type="OrthoDB" id="9804023at2"/>
<comment type="caution">
    <text evidence="2">The sequence shown here is derived from an EMBL/GenBank/DDBJ whole genome shotgun (WGS) entry which is preliminary data.</text>
</comment>
<dbReference type="PANTHER" id="PTHR33490:SF6">
    <property type="entry name" value="SLL1049 PROTEIN"/>
    <property type="match status" value="1"/>
</dbReference>
<feature type="domain" description="Transglutaminase-like" evidence="1">
    <location>
        <begin position="160"/>
        <end position="225"/>
    </location>
</feature>
<evidence type="ECO:0000313" key="2">
    <source>
        <dbReference type="EMBL" id="TPD59128.1"/>
    </source>
</evidence>
<reference evidence="3" key="1">
    <citation type="submission" date="2019-06" db="EMBL/GenBank/DDBJ databases">
        <title>The complete genome of Emcibacter congregatus ZYLT.</title>
        <authorList>
            <person name="Zhao Z."/>
        </authorList>
    </citation>
    <scope>NUCLEOTIDE SEQUENCE [LARGE SCALE GENOMIC DNA]</scope>
    <source>
        <strain evidence="3">MCCC 1A06723</strain>
    </source>
</reference>
<dbReference type="SMART" id="SM00460">
    <property type="entry name" value="TGc"/>
    <property type="match status" value="1"/>
</dbReference>
<dbReference type="AlphaFoldDB" id="A0A501PGD2"/>
<accession>A0A501PGD2</accession>
<dbReference type="RefSeq" id="WP_139941347.1">
    <property type="nucleotide sequence ID" value="NZ_JBHSYP010000002.1"/>
</dbReference>
<dbReference type="Gene3D" id="3.10.620.30">
    <property type="match status" value="1"/>
</dbReference>
<dbReference type="Proteomes" id="UP000319148">
    <property type="component" value="Unassembled WGS sequence"/>
</dbReference>
<dbReference type="PANTHER" id="PTHR33490">
    <property type="entry name" value="BLR5614 PROTEIN-RELATED"/>
    <property type="match status" value="1"/>
</dbReference>
<protein>
    <submittedName>
        <fullName evidence="2">Transglutaminase family protein</fullName>
    </submittedName>
</protein>
<dbReference type="InterPro" id="IPR002931">
    <property type="entry name" value="Transglutaminase-like"/>
</dbReference>
<proteinExistence type="predicted"/>
<dbReference type="Pfam" id="PF08379">
    <property type="entry name" value="Bact_transglu_N"/>
    <property type="match status" value="1"/>
</dbReference>
<dbReference type="EMBL" id="VFIY01000015">
    <property type="protein sequence ID" value="TPD59128.1"/>
    <property type="molecule type" value="Genomic_DNA"/>
</dbReference>
<sequence>MRINVEHETRYTYETPVSYTIQSLRLTPQPFDGQVVRSWEIEAPGAGFLHAFTDSFGNLTHTLVIDRPHEEVVIRVRGKVDTIDTNGLVAGALEPFPPLFYLRETAQSKPDGAIRALAGAARTAAEGDHLKGLHILMNSIRDAIEYQTGETHVHTTAVEALANGAGVCQDHAHVFIAGARSIGIPARYVSGYLLHTDTGEESEAAHAWAEALVPDLGWVGFDVANRVCAHDNYVRVGVGLDYWEASPVRGMRRGGGEEELAVSVRVAQSGGAAQQ</sequence>
<evidence type="ECO:0000259" key="1">
    <source>
        <dbReference type="SMART" id="SM00460"/>
    </source>
</evidence>
<evidence type="ECO:0000313" key="3">
    <source>
        <dbReference type="Proteomes" id="UP000319148"/>
    </source>
</evidence>
<organism evidence="2 3">
    <name type="scientific">Emcibacter nanhaiensis</name>
    <dbReference type="NCBI Taxonomy" id="1505037"/>
    <lineage>
        <taxon>Bacteria</taxon>
        <taxon>Pseudomonadati</taxon>
        <taxon>Pseudomonadota</taxon>
        <taxon>Alphaproteobacteria</taxon>
        <taxon>Emcibacterales</taxon>
        <taxon>Emcibacteraceae</taxon>
        <taxon>Emcibacter</taxon>
    </lineage>
</organism>
<gene>
    <name evidence="2" type="ORF">FIV46_12925</name>
</gene>
<name>A0A501PGD2_9PROT</name>
<dbReference type="InterPro" id="IPR013589">
    <property type="entry name" value="Bac_transglu_N"/>
</dbReference>
<dbReference type="SUPFAM" id="SSF54001">
    <property type="entry name" value="Cysteine proteinases"/>
    <property type="match status" value="1"/>
</dbReference>
<keyword evidence="3" id="KW-1185">Reference proteome</keyword>
<dbReference type="InterPro" id="IPR038765">
    <property type="entry name" value="Papain-like_cys_pep_sf"/>
</dbReference>